<dbReference type="PANTHER" id="PTHR15629:SF8">
    <property type="entry name" value="DUF500 DOMAIN PROTEIN (AFU_ORTHOLOGUE AFUA_5G07310)"/>
    <property type="match status" value="1"/>
</dbReference>
<evidence type="ECO:0000313" key="5">
    <source>
        <dbReference type="EMBL" id="KAE9982036.1"/>
    </source>
</evidence>
<dbReference type="InterPro" id="IPR051702">
    <property type="entry name" value="SH3_domain_YSC84-like"/>
</dbReference>
<dbReference type="Pfam" id="PF04366">
    <property type="entry name" value="Ysc84"/>
    <property type="match status" value="1"/>
</dbReference>
<dbReference type="CDD" id="cd11524">
    <property type="entry name" value="SYLF"/>
    <property type="match status" value="1"/>
</dbReference>
<dbReference type="AlphaFoldDB" id="A0A8H3V4L6"/>
<feature type="compositionally biased region" description="Basic and acidic residues" evidence="1">
    <location>
        <begin position="520"/>
        <end position="530"/>
    </location>
</feature>
<feature type="compositionally biased region" description="Basic and acidic residues" evidence="1">
    <location>
        <begin position="668"/>
        <end position="686"/>
    </location>
</feature>
<name>A0A8H3V4L6_VENIN</name>
<comment type="caution">
    <text evidence="5">The sequence shown here is derived from an EMBL/GenBank/DDBJ whole genome shotgun (WGS) entry which is preliminary data.</text>
</comment>
<dbReference type="InterPro" id="IPR007461">
    <property type="entry name" value="Ysc84_actin-binding"/>
</dbReference>
<feature type="compositionally biased region" description="Polar residues" evidence="1">
    <location>
        <begin position="537"/>
        <end position="558"/>
    </location>
</feature>
<evidence type="ECO:0000313" key="7">
    <source>
        <dbReference type="Proteomes" id="UP000490939"/>
    </source>
</evidence>
<dbReference type="GO" id="GO:0035091">
    <property type="term" value="F:phosphatidylinositol binding"/>
    <property type="evidence" value="ECO:0007669"/>
    <property type="project" value="TreeGrafter"/>
</dbReference>
<sequence>MRFLWSSARANGSGDSLATGDVNLSLEKARQNQLRRASYCSAHAEYRQLRQPRQQVQGNYVYADSSLQSLRFPVLPSLPREVCSCCSKSHRTDRGPLPYDPSTASYAPHASSPNRRIMLGKVRTGGKAGFDKLYGWVDKLGAPVNRLSNKLGAEAFWPTTLDLESDKAARILRSFCKDGFYEEDARQSPITATQRVIKKIPAEAIKVIKNAKGLAIFTTMRTGLWFSGAGGSGILIARLPDGTWSPPSGLMLHTAGLGFLVGVDIYDCVMVINTEAALQAFSKIRATVGGEVSAVAGPVGVGGVLDSEVHKRQAPIFTYLKSRGLYAGVQIDGTVLIERNDENERFYGEKLPVADILAGKVRHPPHELQTLWSTIKAAQGEQVAESELPSGQSPSDYEIDDGRLFGVPDKMDPDPYGVLALEKEGLEIREAGTKTRASHESFTFNPSPSSPLFTFNNRNSIDGTSVRSMSRRSSWRTSTFSNTAYTDRSYTTIDIGVQTDFDTPASSPSSIRKPTMSNIPEHKGEDKQDGMGEAAPKSSTEMPTCQKQDSPVGNGTSVERNDSVQETKESQEAKELQTSKGMSPPAPQVQEATIIPTVASPTSTDPESDDEEEEEAVIHTIQQATTPQRAIHARLVSVKKQTPPALPPRNPIRDRKRPLIITGNNIHVHHEDEESKDHGIYARSRDPSFSSDYKSETEDVSSGRSLSSVDLTEEMKHERPVRPSADEMEARTPSPTKRYRSPSPFLRSREPSLRKSSRPPSPAKKTRTLSPEKQQFMPEQS</sequence>
<feature type="compositionally biased region" description="Polar residues" evidence="1">
    <location>
        <begin position="768"/>
        <end position="781"/>
    </location>
</feature>
<feature type="compositionally biased region" description="Acidic residues" evidence="1">
    <location>
        <begin position="606"/>
        <end position="615"/>
    </location>
</feature>
<dbReference type="EMBL" id="WNWQ01000375">
    <property type="protein sequence ID" value="KAE9969279.1"/>
    <property type="molecule type" value="Genomic_DNA"/>
</dbReference>
<gene>
    <name evidence="3" type="ORF">BLS_005433</name>
    <name evidence="4" type="ORF">EG327_008625</name>
    <name evidence="5" type="ORF">EG328_011278</name>
</gene>
<proteinExistence type="predicted"/>
<protein>
    <recommendedName>
        <fullName evidence="2">Ysc84 actin-binding domain-containing protein</fullName>
    </recommendedName>
</protein>
<evidence type="ECO:0000313" key="6">
    <source>
        <dbReference type="Proteomes" id="UP000447873"/>
    </source>
</evidence>
<dbReference type="Proteomes" id="UP000447873">
    <property type="component" value="Unassembled WGS sequence"/>
</dbReference>
<evidence type="ECO:0000313" key="3">
    <source>
        <dbReference type="EMBL" id="KAE9969279.1"/>
    </source>
</evidence>
<evidence type="ECO:0000313" key="4">
    <source>
        <dbReference type="EMBL" id="KAE9974921.1"/>
    </source>
</evidence>
<dbReference type="PANTHER" id="PTHR15629">
    <property type="entry name" value="SH3YL1 PROTEIN"/>
    <property type="match status" value="1"/>
</dbReference>
<feature type="compositionally biased region" description="Polar residues" evidence="1">
    <location>
        <begin position="500"/>
        <end position="518"/>
    </location>
</feature>
<accession>A0A8H3V4L6</accession>
<dbReference type="EMBL" id="WNWS01000081">
    <property type="protein sequence ID" value="KAE9982036.1"/>
    <property type="molecule type" value="Genomic_DNA"/>
</dbReference>
<evidence type="ECO:0000259" key="2">
    <source>
        <dbReference type="Pfam" id="PF04366"/>
    </source>
</evidence>
<feature type="domain" description="Ysc84 actin-binding" evidence="2">
    <location>
        <begin position="253"/>
        <end position="378"/>
    </location>
</feature>
<reference evidence="5 6" key="1">
    <citation type="submission" date="2018-12" db="EMBL/GenBank/DDBJ databases">
        <title>Venturia inaequalis Genome Resource.</title>
        <authorList>
            <person name="Lichtner F.J."/>
        </authorList>
    </citation>
    <scope>NUCLEOTIDE SEQUENCE [LARGE SCALE GENOMIC DNA]</scope>
    <source>
        <strain evidence="5 6">120213</strain>
        <strain evidence="3">Bline_iso_100314</strain>
        <strain evidence="4 7">DMI_063113</strain>
    </source>
</reference>
<dbReference type="Proteomes" id="UP000433883">
    <property type="component" value="Unassembled WGS sequence"/>
</dbReference>
<evidence type="ECO:0000256" key="1">
    <source>
        <dbReference type="SAM" id="MobiDB-lite"/>
    </source>
</evidence>
<feature type="compositionally biased region" description="Polar residues" evidence="1">
    <location>
        <begin position="700"/>
        <end position="710"/>
    </location>
</feature>
<feature type="region of interest" description="Disordered" evidence="1">
    <location>
        <begin position="499"/>
        <end position="781"/>
    </location>
</feature>
<feature type="compositionally biased region" description="Basic and acidic residues" evidence="1">
    <location>
        <begin position="713"/>
        <end position="730"/>
    </location>
</feature>
<dbReference type="EMBL" id="WNWR01000544">
    <property type="protein sequence ID" value="KAE9974921.1"/>
    <property type="molecule type" value="Genomic_DNA"/>
</dbReference>
<feature type="compositionally biased region" description="Basic and acidic residues" evidence="1">
    <location>
        <begin position="559"/>
        <end position="577"/>
    </location>
</feature>
<dbReference type="Proteomes" id="UP000490939">
    <property type="component" value="Unassembled WGS sequence"/>
</dbReference>
<keyword evidence="7" id="KW-1185">Reference proteome</keyword>
<feature type="region of interest" description="Disordered" evidence="1">
    <location>
        <begin position="90"/>
        <end position="111"/>
    </location>
</feature>
<organism evidence="5 6">
    <name type="scientific">Venturia inaequalis</name>
    <name type="common">Apple scab fungus</name>
    <dbReference type="NCBI Taxonomy" id="5025"/>
    <lineage>
        <taxon>Eukaryota</taxon>
        <taxon>Fungi</taxon>
        <taxon>Dikarya</taxon>
        <taxon>Ascomycota</taxon>
        <taxon>Pezizomycotina</taxon>
        <taxon>Dothideomycetes</taxon>
        <taxon>Pleosporomycetidae</taxon>
        <taxon>Venturiales</taxon>
        <taxon>Venturiaceae</taxon>
        <taxon>Venturia</taxon>
    </lineage>
</organism>